<comment type="caution">
    <text evidence="1">The sequence shown here is derived from an EMBL/GenBank/DDBJ whole genome shotgun (WGS) entry which is preliminary data.</text>
</comment>
<sequence length="39" mass="4520">MTRQHKISSVMSTEYATRFDYDIAFPNLLMFCLNGETTS</sequence>
<organism evidence="1 2">
    <name type="scientific">Aliiglaciecola lipolytica E3</name>
    <dbReference type="NCBI Taxonomy" id="1127673"/>
    <lineage>
        <taxon>Bacteria</taxon>
        <taxon>Pseudomonadati</taxon>
        <taxon>Pseudomonadota</taxon>
        <taxon>Gammaproteobacteria</taxon>
        <taxon>Alteromonadales</taxon>
        <taxon>Alteromonadaceae</taxon>
        <taxon>Aliiglaciecola</taxon>
    </lineage>
</organism>
<evidence type="ECO:0000313" key="1">
    <source>
        <dbReference type="EMBL" id="GAC15007.1"/>
    </source>
</evidence>
<proteinExistence type="predicted"/>
<dbReference type="EMBL" id="BAEN01000045">
    <property type="protein sequence ID" value="GAC15007.1"/>
    <property type="molecule type" value="Genomic_DNA"/>
</dbReference>
<dbReference type="AlphaFoldDB" id="K6Y9Z8"/>
<dbReference type="Proteomes" id="UP000006334">
    <property type="component" value="Unassembled WGS sequence"/>
</dbReference>
<reference evidence="1 2" key="1">
    <citation type="journal article" date="2017" name="Antonie Van Leeuwenhoek">
        <title>Rhizobium rhizosphaerae sp. nov., a novel species isolated from rice rhizosphere.</title>
        <authorList>
            <person name="Zhao J.J."/>
            <person name="Zhang J."/>
            <person name="Zhang R.J."/>
            <person name="Zhang C.W."/>
            <person name="Yin H.Q."/>
            <person name="Zhang X.X."/>
        </authorList>
    </citation>
    <scope>NUCLEOTIDE SEQUENCE [LARGE SCALE GENOMIC DNA]</scope>
    <source>
        <strain evidence="1 2">E3</strain>
    </source>
</reference>
<accession>K6Y9Z8</accession>
<name>K6Y9Z8_9ALTE</name>
<keyword evidence="2" id="KW-1185">Reference proteome</keyword>
<evidence type="ECO:0000313" key="2">
    <source>
        <dbReference type="Proteomes" id="UP000006334"/>
    </source>
</evidence>
<protein>
    <submittedName>
        <fullName evidence="1">Uncharacterized protein</fullName>
    </submittedName>
</protein>
<gene>
    <name evidence="1" type="ORF">GLIP_2381</name>
</gene>